<keyword evidence="2" id="KW-1185">Reference proteome</keyword>
<sequence>MKRVSTPTGDDDADADDDLFTSLFMSRSAFAVKRPKRPSEQDQAFQLPLPQVLPFDIETDPESSDVEIVCRHVENCGRIKENSLSSTSSDASMPLETPTYSNNLPISDPQPLPDRSEISSALTMNESTVEALPAPPANSFYIFDGIRIVSCTRLASILPLFSSEHGPDRITIELFNVESEPESWDEYSRTIRCLTSESESIFKKWDHLKFTKEQNKSPIIIRDILPEKETLEDIFTRDSYPLPQLFRFDGDALDRGTLISTLGLEDGDSVEIIY</sequence>
<organism evidence="1 2">
    <name type="scientific">Mitosporidium daphniae</name>
    <dbReference type="NCBI Taxonomy" id="1485682"/>
    <lineage>
        <taxon>Eukaryota</taxon>
        <taxon>Fungi</taxon>
        <taxon>Fungi incertae sedis</taxon>
        <taxon>Microsporidia</taxon>
        <taxon>Mitosporidium</taxon>
    </lineage>
</organism>
<reference evidence="1 2" key="1">
    <citation type="submission" date="2014-04" db="EMBL/GenBank/DDBJ databases">
        <title>A new species of microsporidia sheds light on the evolution of extreme parasitism.</title>
        <authorList>
            <person name="Haag K.L."/>
            <person name="James T.Y."/>
            <person name="Larsson R."/>
            <person name="Schaer T.M."/>
            <person name="Refardt D."/>
            <person name="Pombert J.-F."/>
            <person name="Ebert D."/>
        </authorList>
    </citation>
    <scope>NUCLEOTIDE SEQUENCE [LARGE SCALE GENOMIC DNA]</scope>
    <source>
        <strain evidence="1 2">UGP3</strain>
        <tissue evidence="1">Spores</tissue>
    </source>
</reference>
<comment type="caution">
    <text evidence="1">The sequence shown here is derived from an EMBL/GenBank/DDBJ whole genome shotgun (WGS) entry which is preliminary data.</text>
</comment>
<dbReference type="HOGENOM" id="CLU_1015941_0_0_1"/>
<proteinExistence type="predicted"/>
<dbReference type="EMBL" id="JMKJ01000589">
    <property type="protein sequence ID" value="KGG50280.1"/>
    <property type="molecule type" value="Genomic_DNA"/>
</dbReference>
<dbReference type="VEuPathDB" id="MicrosporidiaDB:DI09_79p30"/>
<evidence type="ECO:0000313" key="1">
    <source>
        <dbReference type="EMBL" id="KGG50280.1"/>
    </source>
</evidence>
<dbReference type="RefSeq" id="XP_013236724.1">
    <property type="nucleotide sequence ID" value="XM_013381270.1"/>
</dbReference>
<name>A0A098VMT8_9MICR</name>
<dbReference type="Proteomes" id="UP000029725">
    <property type="component" value="Unassembled WGS sequence"/>
</dbReference>
<dbReference type="GeneID" id="25260830"/>
<protein>
    <submittedName>
        <fullName evidence="1">Uncharacterized protein</fullName>
    </submittedName>
</protein>
<accession>A0A098VMT8</accession>
<gene>
    <name evidence="1" type="ORF">DI09_79p30</name>
</gene>
<evidence type="ECO:0000313" key="2">
    <source>
        <dbReference type="Proteomes" id="UP000029725"/>
    </source>
</evidence>
<dbReference type="AlphaFoldDB" id="A0A098VMT8"/>